<dbReference type="RefSeq" id="WP_025409825.1">
    <property type="nucleotide sequence ID" value="NZ_CP007128.1"/>
</dbReference>
<keyword evidence="3" id="KW-0472">Membrane</keyword>
<proteinExistence type="predicted"/>
<protein>
    <submittedName>
        <fullName evidence="6">ABC-type transporter, periplasmic subunit family 3</fullName>
    </submittedName>
</protein>
<keyword evidence="2 4" id="KW-0732">Signal</keyword>
<evidence type="ECO:0000256" key="3">
    <source>
        <dbReference type="ARBA" id="ARBA00023237"/>
    </source>
</evidence>
<evidence type="ECO:0000256" key="2">
    <source>
        <dbReference type="ARBA" id="ARBA00022729"/>
    </source>
</evidence>
<name>W0RD94_9BACT</name>
<dbReference type="InterPro" id="IPR008258">
    <property type="entry name" value="Transglycosylase_SLT_dom_1"/>
</dbReference>
<dbReference type="STRING" id="861299.J421_0743"/>
<evidence type="ECO:0000256" key="1">
    <source>
        <dbReference type="ARBA" id="ARBA00004339"/>
    </source>
</evidence>
<dbReference type="PROSITE" id="PS51257">
    <property type="entry name" value="PROKAR_LIPOPROTEIN"/>
    <property type="match status" value="1"/>
</dbReference>
<organism evidence="6 7">
    <name type="scientific">Gemmatirosa kalamazoonensis</name>
    <dbReference type="NCBI Taxonomy" id="861299"/>
    <lineage>
        <taxon>Bacteria</taxon>
        <taxon>Pseudomonadati</taxon>
        <taxon>Gemmatimonadota</taxon>
        <taxon>Gemmatimonadia</taxon>
        <taxon>Gemmatimonadales</taxon>
        <taxon>Gemmatimonadaceae</taxon>
        <taxon>Gemmatirosa</taxon>
    </lineage>
</organism>
<comment type="subcellular location">
    <subcellularLocation>
        <location evidence="1">Cell outer membrane</location>
        <topology evidence="1">Peripheral membrane protein</topology>
    </subcellularLocation>
</comment>
<dbReference type="CDD" id="cd01009">
    <property type="entry name" value="PBP2_YfhD_N"/>
    <property type="match status" value="1"/>
</dbReference>
<dbReference type="eggNOG" id="COG4623">
    <property type="taxonomic scope" value="Bacteria"/>
</dbReference>
<dbReference type="InterPro" id="IPR001638">
    <property type="entry name" value="Solute-binding_3/MltF_N"/>
</dbReference>
<dbReference type="Pfam" id="PF00497">
    <property type="entry name" value="SBP_bac_3"/>
    <property type="match status" value="1"/>
</dbReference>
<evidence type="ECO:0000313" key="6">
    <source>
        <dbReference type="EMBL" id="AHG88280.1"/>
    </source>
</evidence>
<dbReference type="Pfam" id="PF01464">
    <property type="entry name" value="SLT"/>
    <property type="match status" value="1"/>
</dbReference>
<sequence>MRVLVPRVTVLAAIAAAALACSRSKAPSGDDSTGVLQPTPGLARTDAAHAGEVAGHDLPEIKWRDTLTVLMPYNSTTYFLYKGEPMGYEYELLKAFAQAHHVVLKVVAIQKRDSLMRFLLAGRGDLVAARLIPMEEDTGRVAFTRPLYHTEPVLVQRGAPPAVAERALPKSVDTALKAGPAEPPTPTINVRARLVQRPSELAGQRVTVQKKAPYVPTLIELADSLTGDLQVVEVDSSAEALIRGVARGAIQYTVAEGNVAELQGSVYKNLVIRPVIGASKPVAWAVRREARQLRDSLNRWIGDEKTRGVLDRLYKKYFIDARGFQTRLESRYLTSTTGTLSPYDELLRRYAPQIGWDWRLLGSQAYQESRFNPRARSWAGATGLLQLMPSTARSLGVRVLTDPEQNVRGAVKYLQDLERHWAKNVADSTERLKFVLASFNAGTGHVEDAQRLAEKHGDDPLKWAQVSYWLLQLSKTEYYDDPVVKYGFCRGMEPVAYVTVILDRFDHYRQFVTTA</sequence>
<evidence type="ECO:0000313" key="7">
    <source>
        <dbReference type="Proteomes" id="UP000019151"/>
    </source>
</evidence>
<dbReference type="Gene3D" id="3.40.190.10">
    <property type="entry name" value="Periplasmic binding protein-like II"/>
    <property type="match status" value="2"/>
</dbReference>
<dbReference type="KEGG" id="gba:J421_0743"/>
<dbReference type="Gene3D" id="1.10.530.10">
    <property type="match status" value="1"/>
</dbReference>
<dbReference type="OrthoDB" id="9815002at2"/>
<feature type="chain" id="PRO_5004794816" evidence="4">
    <location>
        <begin position="27"/>
        <end position="515"/>
    </location>
</feature>
<keyword evidence="3" id="KW-0998">Cell outer membrane</keyword>
<dbReference type="CDD" id="cd13403">
    <property type="entry name" value="MLTF-like"/>
    <property type="match status" value="1"/>
</dbReference>
<dbReference type="GO" id="GO:0009279">
    <property type="term" value="C:cell outer membrane"/>
    <property type="evidence" value="ECO:0007669"/>
    <property type="project" value="UniProtKB-SubCell"/>
</dbReference>
<gene>
    <name evidence="6" type="ORF">J421_0743</name>
</gene>
<evidence type="ECO:0000256" key="4">
    <source>
        <dbReference type="SAM" id="SignalP"/>
    </source>
</evidence>
<dbReference type="InterPro" id="IPR023346">
    <property type="entry name" value="Lysozyme-like_dom_sf"/>
</dbReference>
<keyword evidence="7" id="KW-1185">Reference proteome</keyword>
<dbReference type="AlphaFoldDB" id="W0RD94"/>
<evidence type="ECO:0000259" key="5">
    <source>
        <dbReference type="SMART" id="SM00062"/>
    </source>
</evidence>
<dbReference type="SUPFAM" id="SSF53850">
    <property type="entry name" value="Periplasmic binding protein-like II"/>
    <property type="match status" value="1"/>
</dbReference>
<feature type="domain" description="Solute-binding protein family 3/N-terminal" evidence="5">
    <location>
        <begin position="66"/>
        <end position="320"/>
    </location>
</feature>
<dbReference type="InParanoid" id="W0RD94"/>
<dbReference type="EMBL" id="CP007128">
    <property type="protein sequence ID" value="AHG88280.1"/>
    <property type="molecule type" value="Genomic_DNA"/>
</dbReference>
<dbReference type="HOGENOM" id="CLU_027494_2_0_0"/>
<reference evidence="6 7" key="1">
    <citation type="journal article" date="2014" name="Genome Announc.">
        <title>Genome Sequence and Methylome of Soil Bacterium Gemmatirosa kalamazoonensis KBS708T, a Member of the Rarely Cultivated Gemmatimonadetes Phylum.</title>
        <authorList>
            <person name="Debruyn J.M."/>
            <person name="Radosevich M."/>
            <person name="Wommack K.E."/>
            <person name="Polson S.W."/>
            <person name="Hauser L.J."/>
            <person name="Fawaz M.N."/>
            <person name="Korlach J."/>
            <person name="Tsai Y.C."/>
        </authorList>
    </citation>
    <scope>NUCLEOTIDE SEQUENCE [LARGE SCALE GENOMIC DNA]</scope>
    <source>
        <strain evidence="6 7">KBS708</strain>
    </source>
</reference>
<dbReference type="PANTHER" id="PTHR35936:SF32">
    <property type="entry name" value="MEMBRANE-BOUND LYTIC MUREIN TRANSGLYCOSYLASE F"/>
    <property type="match status" value="1"/>
</dbReference>
<dbReference type="SMART" id="SM00062">
    <property type="entry name" value="PBPb"/>
    <property type="match status" value="1"/>
</dbReference>
<feature type="signal peptide" evidence="4">
    <location>
        <begin position="1"/>
        <end position="26"/>
    </location>
</feature>
<dbReference type="PANTHER" id="PTHR35936">
    <property type="entry name" value="MEMBRANE-BOUND LYTIC MUREIN TRANSGLYCOSYLASE F"/>
    <property type="match status" value="1"/>
</dbReference>
<accession>W0RD94</accession>
<dbReference type="SUPFAM" id="SSF53955">
    <property type="entry name" value="Lysozyme-like"/>
    <property type="match status" value="1"/>
</dbReference>
<dbReference type="Proteomes" id="UP000019151">
    <property type="component" value="Chromosome"/>
</dbReference>